<dbReference type="OrthoDB" id="21615at2759"/>
<keyword evidence="6" id="KW-1185">Reference proteome</keyword>
<evidence type="ECO:0000256" key="2">
    <source>
        <dbReference type="ARBA" id="ARBA00022679"/>
    </source>
</evidence>
<evidence type="ECO:0000256" key="3">
    <source>
        <dbReference type="ARBA" id="ARBA00022729"/>
    </source>
</evidence>
<gene>
    <name evidence="5" type="ORF">N7468_001034</name>
</gene>
<dbReference type="RefSeq" id="XP_058333472.1">
    <property type="nucleotide sequence ID" value="XM_058470331.1"/>
</dbReference>
<dbReference type="GO" id="GO:0016757">
    <property type="term" value="F:glycosyltransferase activity"/>
    <property type="evidence" value="ECO:0007669"/>
    <property type="project" value="UniProtKB-KW"/>
</dbReference>
<keyword evidence="2" id="KW-0808">Transferase</keyword>
<protein>
    <submittedName>
        <fullName evidence="5">Glycoside hydrolase family 130 protein</fullName>
    </submittedName>
</protein>
<dbReference type="GeneID" id="83197634"/>
<dbReference type="EMBL" id="JAPQKS010000002">
    <property type="protein sequence ID" value="KAJ5246051.1"/>
    <property type="molecule type" value="Genomic_DNA"/>
</dbReference>
<dbReference type="Gene3D" id="2.115.10.20">
    <property type="entry name" value="Glycosyl hydrolase domain, family 43"/>
    <property type="match status" value="1"/>
</dbReference>
<comment type="caution">
    <text evidence="5">The sequence shown here is derived from an EMBL/GenBank/DDBJ whole genome shotgun (WGS) entry which is preliminary data.</text>
</comment>
<dbReference type="InterPro" id="IPR007184">
    <property type="entry name" value="Mannoside_phosphorylase"/>
</dbReference>
<keyword evidence="3" id="KW-0732">Signal</keyword>
<keyword evidence="1" id="KW-0328">Glycosyltransferase</keyword>
<name>A0A9W9TW75_9EURO</name>
<dbReference type="Proteomes" id="UP001150941">
    <property type="component" value="Unassembled WGS sequence"/>
</dbReference>
<dbReference type="AlphaFoldDB" id="A0A9W9TW75"/>
<keyword evidence="5" id="KW-0378">Hydrolase</keyword>
<reference evidence="5" key="2">
    <citation type="journal article" date="2023" name="IMA Fungus">
        <title>Comparative genomic study of the Penicillium genus elucidates a diverse pangenome and 15 lateral gene transfer events.</title>
        <authorList>
            <person name="Petersen C."/>
            <person name="Sorensen T."/>
            <person name="Nielsen M.R."/>
            <person name="Sondergaard T.E."/>
            <person name="Sorensen J.L."/>
            <person name="Fitzpatrick D.A."/>
            <person name="Frisvad J.C."/>
            <person name="Nielsen K.L."/>
        </authorList>
    </citation>
    <scope>NUCLEOTIDE SEQUENCE</scope>
    <source>
        <strain evidence="5">IBT 19713</strain>
    </source>
</reference>
<dbReference type="GO" id="GO:0016787">
    <property type="term" value="F:hydrolase activity"/>
    <property type="evidence" value="ECO:0007669"/>
    <property type="project" value="UniProtKB-KW"/>
</dbReference>
<dbReference type="PANTHER" id="PTHR34106">
    <property type="entry name" value="GLYCOSIDASE"/>
    <property type="match status" value="1"/>
</dbReference>
<dbReference type="SUPFAM" id="SSF75005">
    <property type="entry name" value="Arabinanase/levansucrase/invertase"/>
    <property type="match status" value="1"/>
</dbReference>
<organism evidence="5 6">
    <name type="scientific">Penicillium chermesinum</name>
    <dbReference type="NCBI Taxonomy" id="63820"/>
    <lineage>
        <taxon>Eukaryota</taxon>
        <taxon>Fungi</taxon>
        <taxon>Dikarya</taxon>
        <taxon>Ascomycota</taxon>
        <taxon>Pezizomycotina</taxon>
        <taxon>Eurotiomycetes</taxon>
        <taxon>Eurotiomycetidae</taxon>
        <taxon>Eurotiales</taxon>
        <taxon>Aspergillaceae</taxon>
        <taxon>Penicillium</taxon>
    </lineage>
</organism>
<evidence type="ECO:0000256" key="4">
    <source>
        <dbReference type="SAM" id="MobiDB-lite"/>
    </source>
</evidence>
<accession>A0A9W9TW75</accession>
<evidence type="ECO:0000313" key="6">
    <source>
        <dbReference type="Proteomes" id="UP001150941"/>
    </source>
</evidence>
<feature type="compositionally biased region" description="Low complexity" evidence="4">
    <location>
        <begin position="18"/>
        <end position="29"/>
    </location>
</feature>
<evidence type="ECO:0000256" key="1">
    <source>
        <dbReference type="ARBA" id="ARBA00022676"/>
    </source>
</evidence>
<reference evidence="5" key="1">
    <citation type="submission" date="2022-11" db="EMBL/GenBank/DDBJ databases">
        <authorList>
            <person name="Petersen C."/>
        </authorList>
    </citation>
    <scope>NUCLEOTIDE SEQUENCE</scope>
    <source>
        <strain evidence="5">IBT 19713</strain>
    </source>
</reference>
<dbReference type="Pfam" id="PF04041">
    <property type="entry name" value="Glyco_hydro_130"/>
    <property type="match status" value="1"/>
</dbReference>
<proteinExistence type="predicted"/>
<dbReference type="PANTHER" id="PTHR34106:SF5">
    <property type="entry name" value="GLYCOSIDASE"/>
    <property type="match status" value="1"/>
</dbReference>
<evidence type="ECO:0000313" key="5">
    <source>
        <dbReference type="EMBL" id="KAJ5246051.1"/>
    </source>
</evidence>
<dbReference type="InterPro" id="IPR023296">
    <property type="entry name" value="Glyco_hydro_beta-prop_sf"/>
</dbReference>
<sequence length="275" mass="30212">MISSIVPLPLLATVTTASNPSKLSSRSSSKVPPITPESTENERNPILSPNPTRTWESAYLYNPTAIVIDDLIWMLSRPKQLQNLLHRPHLVPQRPQLHPLRAARALPTEPYETPGGCDDPRVVHVNGTFYMTYTGYTNTTARLCLATSPDLVHWTKHGPILPAVQDVLYQWRDPLNAYVPLQGWTSKSGAILNEPQPDGTYRMIYGESFLYQANSTDLLSWNYPQGGLPNAGKLNPWEPGPPAIRTRDGRWILFYNGGGDGAWGADECGGGGGAG</sequence>
<feature type="region of interest" description="Disordered" evidence="4">
    <location>
        <begin position="17"/>
        <end position="49"/>
    </location>
</feature>